<dbReference type="AlphaFoldDB" id="A0AAD6TX44"/>
<comment type="caution">
    <text evidence="5">The sequence shown here is derived from an EMBL/GenBank/DDBJ whole genome shotgun (WGS) entry which is preliminary data.</text>
</comment>
<comment type="similarity">
    <text evidence="1">Belongs to the flavin-dependent halogenase family.</text>
</comment>
<keyword evidence="3" id="KW-0503">Monooxygenase</keyword>
<evidence type="ECO:0000313" key="5">
    <source>
        <dbReference type="EMBL" id="KAJ7079395.1"/>
    </source>
</evidence>
<keyword evidence="6" id="KW-1185">Reference proteome</keyword>
<sequence>MSATNVPLTTDILVIGGGPAGSYAAAALAREGFEVTLLERDHFPRYHIGESMLPSVRPFLRFIGAEQKVIDFGFCIKPGAALKFNQHKREGYTDFTFHDPNNFSWNVTRSEFDEILIRNAAENGVRLYEGVSVQAIKFSSENEKKPVAAEWKSDTGSTGEIKFNWLVDASGRTGIMSTKYLKNRTFNKSLRSVASWGYWTGANQYAPGTKRENAPFFEALTDESGWGWFIPLANGKVSVGFVIVEAVSRAKKAEFCGEDATKGHYLNQLKFTPNLKALLGEATFLGEIKSAGDYSYSASHHAGPNFRICGDAGALPLNCVFLAFIDPFFSSGVHLAFGGGLAAAATISASIRGHCTEDQAIEYHTEKVSSAYIRFLVVVMSAYKQITSQSENVLSDIDEDNFDRAFDFIRPVIQGAADTRTEAGATENMVQNTMEFCGHVLGFTDPEMEIEVAERIDPSLLSPDGPALSVKEILAIAGDDKEVEMVLRKVNGRKTLDWTQKFDPNFRGEALHGLSIVLERGSLGLKTAA</sequence>
<dbReference type="GO" id="GO:0044550">
    <property type="term" value="P:secondary metabolite biosynthetic process"/>
    <property type="evidence" value="ECO:0007669"/>
    <property type="project" value="UniProtKB-ARBA"/>
</dbReference>
<name>A0AAD6TX44_9AGAR</name>
<dbReference type="Proteomes" id="UP001222325">
    <property type="component" value="Unassembled WGS sequence"/>
</dbReference>
<dbReference type="InterPro" id="IPR050816">
    <property type="entry name" value="Flavin-dep_Halogenase_NPB"/>
</dbReference>
<accession>A0AAD6TX44</accession>
<dbReference type="InterPro" id="IPR006905">
    <property type="entry name" value="Flavin_halogenase"/>
</dbReference>
<dbReference type="SUPFAM" id="SSF51905">
    <property type="entry name" value="FAD/NAD(P)-binding domain"/>
    <property type="match status" value="1"/>
</dbReference>
<proteinExistence type="inferred from homology"/>
<evidence type="ECO:0000256" key="2">
    <source>
        <dbReference type="ARBA" id="ARBA00023002"/>
    </source>
</evidence>
<dbReference type="Pfam" id="PF04820">
    <property type="entry name" value="Trp_halogenase"/>
    <property type="match status" value="2"/>
</dbReference>
<comment type="catalytic activity">
    <reaction evidence="4">
        <text>melleolide F + FADH2 + chloride + O2 = 6'-chloromelleolide F + FAD + 2 H2O + H(+)</text>
        <dbReference type="Rhea" id="RHEA:67160"/>
        <dbReference type="ChEBI" id="CHEBI:15377"/>
        <dbReference type="ChEBI" id="CHEBI:15378"/>
        <dbReference type="ChEBI" id="CHEBI:15379"/>
        <dbReference type="ChEBI" id="CHEBI:17996"/>
        <dbReference type="ChEBI" id="CHEBI:57692"/>
        <dbReference type="ChEBI" id="CHEBI:58307"/>
        <dbReference type="ChEBI" id="CHEBI:167712"/>
        <dbReference type="ChEBI" id="CHEBI:167713"/>
    </reaction>
    <physiologicalReaction direction="left-to-right" evidence="4">
        <dbReference type="Rhea" id="RHEA:67161"/>
    </physiologicalReaction>
</comment>
<evidence type="ECO:0000256" key="3">
    <source>
        <dbReference type="ARBA" id="ARBA00023033"/>
    </source>
</evidence>
<dbReference type="PANTHER" id="PTHR43747">
    <property type="entry name" value="FAD-BINDING PROTEIN"/>
    <property type="match status" value="1"/>
</dbReference>
<evidence type="ECO:0000313" key="6">
    <source>
        <dbReference type="Proteomes" id="UP001222325"/>
    </source>
</evidence>
<dbReference type="EMBL" id="JARJCN010000060">
    <property type="protein sequence ID" value="KAJ7079395.1"/>
    <property type="molecule type" value="Genomic_DNA"/>
</dbReference>
<evidence type="ECO:0000256" key="4">
    <source>
        <dbReference type="ARBA" id="ARBA00049364"/>
    </source>
</evidence>
<reference evidence="5" key="1">
    <citation type="submission" date="2023-03" db="EMBL/GenBank/DDBJ databases">
        <title>Massive genome expansion in bonnet fungi (Mycena s.s.) driven by repeated elements and novel gene families across ecological guilds.</title>
        <authorList>
            <consortium name="Lawrence Berkeley National Laboratory"/>
            <person name="Harder C.B."/>
            <person name="Miyauchi S."/>
            <person name="Viragh M."/>
            <person name="Kuo A."/>
            <person name="Thoen E."/>
            <person name="Andreopoulos B."/>
            <person name="Lu D."/>
            <person name="Skrede I."/>
            <person name="Drula E."/>
            <person name="Henrissat B."/>
            <person name="Morin E."/>
            <person name="Kohler A."/>
            <person name="Barry K."/>
            <person name="LaButti K."/>
            <person name="Morin E."/>
            <person name="Salamov A."/>
            <person name="Lipzen A."/>
            <person name="Mereny Z."/>
            <person name="Hegedus B."/>
            <person name="Baldrian P."/>
            <person name="Stursova M."/>
            <person name="Weitz H."/>
            <person name="Taylor A."/>
            <person name="Grigoriev I.V."/>
            <person name="Nagy L.G."/>
            <person name="Martin F."/>
            <person name="Kauserud H."/>
        </authorList>
    </citation>
    <scope>NUCLEOTIDE SEQUENCE</scope>
    <source>
        <strain evidence="5">CBHHK173m</strain>
    </source>
</reference>
<keyword evidence="2" id="KW-0560">Oxidoreductase</keyword>
<dbReference type="Gene3D" id="3.50.50.60">
    <property type="entry name" value="FAD/NAD(P)-binding domain"/>
    <property type="match status" value="1"/>
</dbReference>
<dbReference type="InterPro" id="IPR036188">
    <property type="entry name" value="FAD/NAD-bd_sf"/>
</dbReference>
<evidence type="ECO:0000256" key="1">
    <source>
        <dbReference type="ARBA" id="ARBA00005706"/>
    </source>
</evidence>
<protein>
    <submittedName>
        <fullName evidence="5">Halogenase</fullName>
    </submittedName>
</protein>
<dbReference type="PANTHER" id="PTHR43747:SF5">
    <property type="entry name" value="FAD-BINDING DOMAIN-CONTAINING PROTEIN"/>
    <property type="match status" value="1"/>
</dbReference>
<gene>
    <name evidence="5" type="ORF">B0H15DRAFT_999478</name>
</gene>
<dbReference type="GO" id="GO:0004497">
    <property type="term" value="F:monooxygenase activity"/>
    <property type="evidence" value="ECO:0007669"/>
    <property type="project" value="UniProtKB-KW"/>
</dbReference>
<organism evidence="5 6">
    <name type="scientific">Mycena belliarum</name>
    <dbReference type="NCBI Taxonomy" id="1033014"/>
    <lineage>
        <taxon>Eukaryota</taxon>
        <taxon>Fungi</taxon>
        <taxon>Dikarya</taxon>
        <taxon>Basidiomycota</taxon>
        <taxon>Agaricomycotina</taxon>
        <taxon>Agaricomycetes</taxon>
        <taxon>Agaricomycetidae</taxon>
        <taxon>Agaricales</taxon>
        <taxon>Marasmiineae</taxon>
        <taxon>Mycenaceae</taxon>
        <taxon>Mycena</taxon>
    </lineage>
</organism>
<dbReference type="GO" id="GO:0140907">
    <property type="term" value="F:flavin-dependent halogenase activity"/>
    <property type="evidence" value="ECO:0007669"/>
    <property type="project" value="UniProtKB-ARBA"/>
</dbReference>